<dbReference type="PIRSF" id="PIRSF009467">
    <property type="entry name" value="Ureas_acces_UreF"/>
    <property type="match status" value="1"/>
</dbReference>
<comment type="similarity">
    <text evidence="3">Belongs to the UreF family.</text>
</comment>
<comment type="subcellular location">
    <subcellularLocation>
        <location evidence="3">Cytoplasm</location>
    </subcellularLocation>
</comment>
<keyword evidence="1 3" id="KW-0996">Nickel insertion</keyword>
<proteinExistence type="inferred from homology"/>
<evidence type="ECO:0000313" key="4">
    <source>
        <dbReference type="EMBL" id="MDN4606659.1"/>
    </source>
</evidence>
<dbReference type="PANTHER" id="PTHR33620:SF1">
    <property type="entry name" value="UREASE ACCESSORY PROTEIN F"/>
    <property type="match status" value="1"/>
</dbReference>
<accession>A0ABT8JR56</accession>
<protein>
    <recommendedName>
        <fullName evidence="3">Urease accessory protein UreF</fullName>
    </recommendedName>
</protein>
<comment type="caution">
    <text evidence="4">The sequence shown here is derived from an EMBL/GenBank/DDBJ whole genome shotgun (WGS) entry which is preliminary data.</text>
</comment>
<keyword evidence="5" id="KW-1185">Reference proteome</keyword>
<dbReference type="Proteomes" id="UP001175097">
    <property type="component" value="Unassembled WGS sequence"/>
</dbReference>
<name>A0ABT8JR56_9BACL</name>
<gene>
    <name evidence="3" type="primary">ureF</name>
    <name evidence="4" type="ORF">P5G49_04110</name>
</gene>
<comment type="function">
    <text evidence="3">Required for maturation of urease via the functional incorporation of the urease nickel metallocenter.</text>
</comment>
<organism evidence="4 5">
    <name type="scientific">Sporosarcina highlanderae</name>
    <dbReference type="NCBI Taxonomy" id="3035916"/>
    <lineage>
        <taxon>Bacteria</taxon>
        <taxon>Bacillati</taxon>
        <taxon>Bacillota</taxon>
        <taxon>Bacilli</taxon>
        <taxon>Bacillales</taxon>
        <taxon>Caryophanaceae</taxon>
        <taxon>Sporosarcina</taxon>
    </lineage>
</organism>
<dbReference type="InterPro" id="IPR002639">
    <property type="entry name" value="UreF"/>
</dbReference>
<sequence>MKQLKDGSNNLSNTVAIPTDIQFLRLLQIHDSAFPIGTYTQSYGMETYIQEDDIRKKEELIAFCTTFLHQNLVYGDAILIQEAFEAAKNRDIDRLLHLEELCGAIKLAKESRDASVNLGRQFIKTVAPLVEDAFFDEWKSRIGANEIKGHYAILYGIYCSVNGVDAHHAVLSYLFSSVNGLVQNAVRAVPFGQNTGVQAMHQLSEEVVAAASIVAGLSEEDISNNALGIELASMKHEYLFSRLFIS</sequence>
<dbReference type="HAMAP" id="MF_01385">
    <property type="entry name" value="UreF"/>
    <property type="match status" value="1"/>
</dbReference>
<dbReference type="Pfam" id="PF01730">
    <property type="entry name" value="UreF"/>
    <property type="match status" value="1"/>
</dbReference>
<evidence type="ECO:0000313" key="5">
    <source>
        <dbReference type="Proteomes" id="UP001175097"/>
    </source>
</evidence>
<dbReference type="RefSeq" id="WP_301242182.1">
    <property type="nucleotide sequence ID" value="NZ_JAROCC010000002.1"/>
</dbReference>
<comment type="subunit">
    <text evidence="3">UreD, UreF and UreG form a complex that acts as a GTP-hydrolysis-dependent molecular chaperone, activating the urease apoprotein by helping to assemble the nickel containing metallocenter of UreC. The UreE protein probably delivers the nickel.</text>
</comment>
<keyword evidence="2 3" id="KW-0143">Chaperone</keyword>
<dbReference type="InterPro" id="IPR038277">
    <property type="entry name" value="UreF_sf"/>
</dbReference>
<evidence type="ECO:0000256" key="2">
    <source>
        <dbReference type="ARBA" id="ARBA00023186"/>
    </source>
</evidence>
<dbReference type="Gene3D" id="1.10.4190.10">
    <property type="entry name" value="Urease accessory protein UreF"/>
    <property type="match status" value="1"/>
</dbReference>
<evidence type="ECO:0000256" key="3">
    <source>
        <dbReference type="HAMAP-Rule" id="MF_01385"/>
    </source>
</evidence>
<dbReference type="EMBL" id="JAROCC010000002">
    <property type="protein sequence ID" value="MDN4606659.1"/>
    <property type="molecule type" value="Genomic_DNA"/>
</dbReference>
<reference evidence="4" key="1">
    <citation type="submission" date="2023-03" db="EMBL/GenBank/DDBJ databases">
        <title>MT1 and MT2 Draft Genomes of Novel Species.</title>
        <authorList>
            <person name="Venkateswaran K."/>
        </authorList>
    </citation>
    <scope>NUCLEOTIDE SEQUENCE</scope>
    <source>
        <strain evidence="4">F6_3S_P_2</strain>
    </source>
</reference>
<dbReference type="PANTHER" id="PTHR33620">
    <property type="entry name" value="UREASE ACCESSORY PROTEIN F"/>
    <property type="match status" value="1"/>
</dbReference>
<keyword evidence="3" id="KW-0963">Cytoplasm</keyword>
<evidence type="ECO:0000256" key="1">
    <source>
        <dbReference type="ARBA" id="ARBA00022988"/>
    </source>
</evidence>